<proteinExistence type="inferred from homology"/>
<dbReference type="AlphaFoldDB" id="A0AA40ZS50"/>
<evidence type="ECO:0000256" key="7">
    <source>
        <dbReference type="PIRNR" id="PIRNR036427"/>
    </source>
</evidence>
<dbReference type="Proteomes" id="UP000698924">
    <property type="component" value="Unassembled WGS sequence"/>
</dbReference>
<dbReference type="Gene3D" id="3.30.950.10">
    <property type="entry name" value="Methyltransferase, Cobalt-precorrin-4 Transmethylase, Domain 2"/>
    <property type="match status" value="1"/>
</dbReference>
<dbReference type="InterPro" id="IPR014776">
    <property type="entry name" value="4pyrrole_Mease_sub2"/>
</dbReference>
<dbReference type="CDD" id="cd11645">
    <property type="entry name" value="Precorrin_2_C20_MT"/>
    <property type="match status" value="1"/>
</dbReference>
<gene>
    <name evidence="9" type="ORF">H6D15_04235</name>
</gene>
<dbReference type="PANTHER" id="PTHR43467:SF2">
    <property type="entry name" value="COBALT-PRECORRIN-2 C(20)-METHYLTRANSFERASE"/>
    <property type="match status" value="1"/>
</dbReference>
<dbReference type="InterPro" id="IPR012382">
    <property type="entry name" value="CobI/CbiL"/>
</dbReference>
<dbReference type="EMBL" id="JACJMO010000003">
    <property type="protein sequence ID" value="MBM6856814.1"/>
    <property type="molecule type" value="Genomic_DNA"/>
</dbReference>
<comment type="similarity">
    <text evidence="2 7">Belongs to the precorrin methyltransferase family.</text>
</comment>
<dbReference type="InterPro" id="IPR035996">
    <property type="entry name" value="4pyrrol_Methylase_sf"/>
</dbReference>
<dbReference type="GO" id="GO:0030788">
    <property type="term" value="F:precorrin-2 C20-methyltransferase activity"/>
    <property type="evidence" value="ECO:0007669"/>
    <property type="project" value="InterPro"/>
</dbReference>
<comment type="pathway">
    <text evidence="1">Cofactor biosynthesis; adenosylcobalamin biosynthesis.</text>
</comment>
<dbReference type="InterPro" id="IPR003043">
    <property type="entry name" value="Uropor_MeTrfase_CS"/>
</dbReference>
<dbReference type="Gene3D" id="3.40.1010.10">
    <property type="entry name" value="Cobalt-precorrin-4 Transmethylase, Domain 1"/>
    <property type="match status" value="1"/>
</dbReference>
<organism evidence="9 10">
    <name type="scientific">Caecibacteroides pullorum</name>
    <dbReference type="NCBI Taxonomy" id="2725562"/>
    <lineage>
        <taxon>Bacteria</taxon>
        <taxon>Pseudomonadati</taxon>
        <taxon>Bacteroidota</taxon>
        <taxon>Bacteroidia</taxon>
        <taxon>Bacteroidales</taxon>
        <taxon>Bacteroidaceae</taxon>
        <taxon>Caecibacteroides</taxon>
    </lineage>
</organism>
<dbReference type="PANTHER" id="PTHR43467">
    <property type="entry name" value="COBALT-PRECORRIN-2 C(20)-METHYLTRANSFERASE"/>
    <property type="match status" value="1"/>
</dbReference>
<evidence type="ECO:0000256" key="4">
    <source>
        <dbReference type="ARBA" id="ARBA00022603"/>
    </source>
</evidence>
<name>A0AA40ZS50_9BACT</name>
<evidence type="ECO:0000256" key="3">
    <source>
        <dbReference type="ARBA" id="ARBA00022573"/>
    </source>
</evidence>
<evidence type="ECO:0000313" key="9">
    <source>
        <dbReference type="EMBL" id="MBM6856814.1"/>
    </source>
</evidence>
<evidence type="ECO:0000313" key="10">
    <source>
        <dbReference type="Proteomes" id="UP000698924"/>
    </source>
</evidence>
<comment type="caution">
    <text evidence="9">The sequence shown here is derived from an EMBL/GenBank/DDBJ whole genome shotgun (WGS) entry which is preliminary data.</text>
</comment>
<evidence type="ECO:0000256" key="2">
    <source>
        <dbReference type="ARBA" id="ARBA00005879"/>
    </source>
</evidence>
<dbReference type="SUPFAM" id="SSF53790">
    <property type="entry name" value="Tetrapyrrole methylase"/>
    <property type="match status" value="1"/>
</dbReference>
<accession>A0AA40ZS50</accession>
<keyword evidence="3" id="KW-0169">Cobalamin biosynthesis</keyword>
<evidence type="ECO:0000256" key="6">
    <source>
        <dbReference type="ARBA" id="ARBA00022691"/>
    </source>
</evidence>
<dbReference type="PROSITE" id="PS00839">
    <property type="entry name" value="SUMT_1"/>
    <property type="match status" value="1"/>
</dbReference>
<keyword evidence="5" id="KW-0808">Transferase</keyword>
<keyword evidence="4" id="KW-0489">Methyltransferase</keyword>
<evidence type="ECO:0000256" key="1">
    <source>
        <dbReference type="ARBA" id="ARBA00004953"/>
    </source>
</evidence>
<feature type="domain" description="Tetrapyrrole methylase" evidence="8">
    <location>
        <begin position="6"/>
        <end position="210"/>
    </location>
</feature>
<dbReference type="InterPro" id="IPR014777">
    <property type="entry name" value="4pyrrole_Mease_sub1"/>
</dbReference>
<evidence type="ECO:0000259" key="8">
    <source>
        <dbReference type="Pfam" id="PF00590"/>
    </source>
</evidence>
<dbReference type="PIRSF" id="PIRSF036427">
    <property type="entry name" value="Precrrn-2_mtase"/>
    <property type="match status" value="1"/>
</dbReference>
<dbReference type="GO" id="GO:0009236">
    <property type="term" value="P:cobalamin biosynthetic process"/>
    <property type="evidence" value="ECO:0007669"/>
    <property type="project" value="UniProtKB-UniRule"/>
</dbReference>
<sequence>MNHYPILFISLGPGDPELITLKGWKALQAADIVFCPETTGRDGQRTSRAADIVRRLGVGDDHIRRFLLPMSKRREAALQAYDGVYAEARALQDEGLHVCIVAEGDAGFYSSVHYVFERLRADGREAEHVAGIPAFIAAGALAGLHIASQEQRLTVLPGTATAQELERLVDDDGTVVIMKLSQCADEVHRCMALHPEYTYHYFENVGTATEFYTCDAAVVAARRFPYFSLMIVQG</sequence>
<protein>
    <submittedName>
        <fullName evidence="9">Precorrin-2 C(20)-methyltransferase</fullName>
    </submittedName>
</protein>
<keyword evidence="6" id="KW-0949">S-adenosyl-L-methionine</keyword>
<keyword evidence="10" id="KW-1185">Reference proteome</keyword>
<dbReference type="GO" id="GO:0032259">
    <property type="term" value="P:methylation"/>
    <property type="evidence" value="ECO:0007669"/>
    <property type="project" value="UniProtKB-KW"/>
</dbReference>
<dbReference type="InterPro" id="IPR000878">
    <property type="entry name" value="4pyrrol_Mease"/>
</dbReference>
<dbReference type="RefSeq" id="WP_204971225.1">
    <property type="nucleotide sequence ID" value="NZ_JAAZTS010000003.1"/>
</dbReference>
<evidence type="ECO:0000256" key="5">
    <source>
        <dbReference type="ARBA" id="ARBA00022679"/>
    </source>
</evidence>
<reference evidence="9 10" key="1">
    <citation type="journal article" date="2021" name="Sci. Rep.">
        <title>The distribution of antibiotic resistance genes in chicken gut microbiota commensals.</title>
        <authorList>
            <person name="Juricova H."/>
            <person name="Matiasovicova J."/>
            <person name="Kubasova T."/>
            <person name="Cejkova D."/>
            <person name="Rychlik I."/>
        </authorList>
    </citation>
    <scope>NUCLEOTIDE SEQUENCE [LARGE SCALE GENOMIC DNA]</scope>
    <source>
        <strain evidence="9 10">An421</strain>
    </source>
</reference>
<dbReference type="Pfam" id="PF00590">
    <property type="entry name" value="TP_methylase"/>
    <property type="match status" value="1"/>
</dbReference>